<dbReference type="InterPro" id="IPR009200">
    <property type="entry name" value="DUF1269_membrane"/>
</dbReference>
<comment type="caution">
    <text evidence="2">The sequence shown here is derived from an EMBL/GenBank/DDBJ whole genome shotgun (WGS) entry which is preliminary data.</text>
</comment>
<evidence type="ECO:0000313" key="3">
    <source>
        <dbReference type="Proteomes" id="UP000035265"/>
    </source>
</evidence>
<dbReference type="EMBL" id="JNBQ01000003">
    <property type="protein sequence ID" value="KLN35610.1"/>
    <property type="molecule type" value="Genomic_DNA"/>
</dbReference>
<dbReference type="AlphaFoldDB" id="A0A0H2KQ31"/>
<keyword evidence="1" id="KW-0812">Transmembrane</keyword>
<dbReference type="STRING" id="264251.FB00_04810"/>
<evidence type="ECO:0000256" key="1">
    <source>
        <dbReference type="SAM" id="Phobius"/>
    </source>
</evidence>
<dbReference type="RefSeq" id="WP_047231745.1">
    <property type="nucleotide sequence ID" value="NZ_JNBQ01000003.1"/>
</dbReference>
<reference evidence="2 3" key="1">
    <citation type="submission" date="2014-05" db="EMBL/GenBank/DDBJ databases">
        <title>Cellulosimicrobium funkei U11 genome.</title>
        <authorList>
            <person name="Hu C."/>
            <person name="Gong Y."/>
            <person name="Wan W."/>
            <person name="Jiang M."/>
        </authorList>
    </citation>
    <scope>NUCLEOTIDE SEQUENCE [LARGE SCALE GENOMIC DNA]</scope>
    <source>
        <strain evidence="2 3">U11</strain>
    </source>
</reference>
<gene>
    <name evidence="2" type="ORF">FB00_04810</name>
</gene>
<protein>
    <submittedName>
        <fullName evidence="2">Membrane protein</fullName>
    </submittedName>
</protein>
<keyword evidence="1" id="KW-1133">Transmembrane helix</keyword>
<dbReference type="Pfam" id="PF06897">
    <property type="entry name" value="DUF1269"/>
    <property type="match status" value="1"/>
</dbReference>
<keyword evidence="3" id="KW-1185">Reference proteome</keyword>
<proteinExistence type="predicted"/>
<feature type="transmembrane region" description="Helical" evidence="1">
    <location>
        <begin position="65"/>
        <end position="88"/>
    </location>
</feature>
<accession>A0A0H2KQ31</accession>
<keyword evidence="1" id="KW-0472">Membrane</keyword>
<organism evidence="2 3">
    <name type="scientific">Cellulosimicrobium funkei</name>
    <dbReference type="NCBI Taxonomy" id="264251"/>
    <lineage>
        <taxon>Bacteria</taxon>
        <taxon>Bacillati</taxon>
        <taxon>Actinomycetota</taxon>
        <taxon>Actinomycetes</taxon>
        <taxon>Micrococcales</taxon>
        <taxon>Promicromonosporaceae</taxon>
        <taxon>Cellulosimicrobium</taxon>
    </lineage>
</organism>
<dbReference type="Proteomes" id="UP000035265">
    <property type="component" value="Unassembled WGS sequence"/>
</dbReference>
<name>A0A0H2KQ31_9MICO</name>
<evidence type="ECO:0000313" key="2">
    <source>
        <dbReference type="EMBL" id="KLN35610.1"/>
    </source>
</evidence>
<dbReference type="PATRIC" id="fig|264251.5.peg.990"/>
<sequence length="160" mass="16989">MATFTVWKFDSPEGADTASRILHDSASEHAIRIIDTAVVTWPEGAAKPTTRHGHQDEWRGTGWGAFWGLLLGSLFFAPVLGAAAGAAIGASTKAMAAVGIDKDQLARIREGVTPGSSALFVVTEDGDLDRVGERFHGTHGKLVATNLTEAERSTLLETFD</sequence>